<protein>
    <recommendedName>
        <fullName evidence="4">EfeO-type cupredoxin-like domain-containing protein</fullName>
    </recommendedName>
</protein>
<evidence type="ECO:0000256" key="1">
    <source>
        <dbReference type="SAM" id="SignalP"/>
    </source>
</evidence>
<keyword evidence="3" id="KW-1185">Reference proteome</keyword>
<comment type="caution">
    <text evidence="2">The sequence shown here is derived from an EMBL/GenBank/DDBJ whole genome shotgun (WGS) entry which is preliminary data.</text>
</comment>
<dbReference type="RefSeq" id="WP_344678054.1">
    <property type="nucleotide sequence ID" value="NZ_BAAAUX010000004.1"/>
</dbReference>
<proteinExistence type="predicted"/>
<name>A0ABN3V485_9PSEU</name>
<dbReference type="SUPFAM" id="SSF49503">
    <property type="entry name" value="Cupredoxins"/>
    <property type="match status" value="1"/>
</dbReference>
<dbReference type="Gene3D" id="2.60.40.420">
    <property type="entry name" value="Cupredoxins - blue copper proteins"/>
    <property type="match status" value="1"/>
</dbReference>
<feature type="signal peptide" evidence="1">
    <location>
        <begin position="1"/>
        <end position="23"/>
    </location>
</feature>
<gene>
    <name evidence="2" type="ORF">GCM10010470_08600</name>
</gene>
<evidence type="ECO:0000313" key="3">
    <source>
        <dbReference type="Proteomes" id="UP001500979"/>
    </source>
</evidence>
<dbReference type="InterPro" id="IPR008972">
    <property type="entry name" value="Cupredoxin"/>
</dbReference>
<evidence type="ECO:0008006" key="4">
    <source>
        <dbReference type="Google" id="ProtNLM"/>
    </source>
</evidence>
<dbReference type="PROSITE" id="PS51257">
    <property type="entry name" value="PROKAR_LIPOPROTEIN"/>
    <property type="match status" value="1"/>
</dbReference>
<dbReference type="Proteomes" id="UP001500979">
    <property type="component" value="Unassembled WGS sequence"/>
</dbReference>
<organism evidence="2 3">
    <name type="scientific">Saccharopolyspora taberi</name>
    <dbReference type="NCBI Taxonomy" id="60895"/>
    <lineage>
        <taxon>Bacteria</taxon>
        <taxon>Bacillati</taxon>
        <taxon>Actinomycetota</taxon>
        <taxon>Actinomycetes</taxon>
        <taxon>Pseudonocardiales</taxon>
        <taxon>Pseudonocardiaceae</taxon>
        <taxon>Saccharopolyspora</taxon>
    </lineage>
</organism>
<accession>A0ABN3V485</accession>
<feature type="chain" id="PRO_5045947469" description="EfeO-type cupredoxin-like domain-containing protein" evidence="1">
    <location>
        <begin position="24"/>
        <end position="116"/>
    </location>
</feature>
<dbReference type="EMBL" id="BAAAUX010000004">
    <property type="protein sequence ID" value="GAA2777776.1"/>
    <property type="molecule type" value="Genomic_DNA"/>
</dbReference>
<evidence type="ECO:0000313" key="2">
    <source>
        <dbReference type="EMBL" id="GAA2777776.1"/>
    </source>
</evidence>
<reference evidence="2 3" key="1">
    <citation type="journal article" date="2019" name="Int. J. Syst. Evol. Microbiol.">
        <title>The Global Catalogue of Microorganisms (GCM) 10K type strain sequencing project: providing services to taxonomists for standard genome sequencing and annotation.</title>
        <authorList>
            <consortium name="The Broad Institute Genomics Platform"/>
            <consortium name="The Broad Institute Genome Sequencing Center for Infectious Disease"/>
            <person name="Wu L."/>
            <person name="Ma J."/>
        </authorList>
    </citation>
    <scope>NUCLEOTIDE SEQUENCE [LARGE SCALE GENOMIC DNA]</scope>
    <source>
        <strain evidence="2 3">JCM 9383</strain>
    </source>
</reference>
<sequence length="116" mass="12318">MIRARAFVPAIAAALLFSGCAAAETPAPAGPVAVDVEVSNGQVHAPSDRVEVARGQQVRLTVRSDRPDELHVHGYDRSARLEPGRQATIEFGADIPGVFEVELHESGLALPSLEVR</sequence>
<keyword evidence="1" id="KW-0732">Signal</keyword>